<evidence type="ECO:0000313" key="2">
    <source>
        <dbReference type="Proteomes" id="UP000076727"/>
    </source>
</evidence>
<protein>
    <recommendedName>
        <fullName evidence="3">F-box domain-containing protein</fullName>
    </recommendedName>
</protein>
<dbReference type="EMBL" id="KV429202">
    <property type="protein sequence ID" value="KZT63286.1"/>
    <property type="molecule type" value="Genomic_DNA"/>
</dbReference>
<gene>
    <name evidence="1" type="ORF">DAEQUDRAFT_734004</name>
</gene>
<evidence type="ECO:0000313" key="1">
    <source>
        <dbReference type="EMBL" id="KZT63286.1"/>
    </source>
</evidence>
<dbReference type="SUPFAM" id="SSF81383">
    <property type="entry name" value="F-box domain"/>
    <property type="match status" value="1"/>
</dbReference>
<keyword evidence="2" id="KW-1185">Reference proteome</keyword>
<proteinExistence type="predicted"/>
<evidence type="ECO:0008006" key="3">
    <source>
        <dbReference type="Google" id="ProtNLM"/>
    </source>
</evidence>
<dbReference type="AlphaFoldDB" id="A0A165KL99"/>
<dbReference type="OrthoDB" id="2801588at2759"/>
<accession>A0A165KL99</accession>
<sequence length="532" mass="60194">MTNLSFSGDIHSESATTWLSNPTTRRFPQEVIEQIVDHLWDDPVALAMCFRVCHSWLAAAKYHLDEYKDMTIRSRMALTGYGRMFKLHRRERVNEQAQTMKILDNPLKPFAHLFPMLILGCDATGISQLEMSRVDWATTRPHSRFFNYLSYYTSTTVLEFNECCFGSPSQIRRAINALPNLTTLVLRSITLRDVPVTAPISRTMLKADQKLEKIELFLPRRALDRRSSPNSGADREAIRSILAECASHASVVWLSLDMDYFDSFAHLAQFIRHFPALARFTARCSPDRSGWDSRSPDDIAFEARTADANTQLFSIFELSYIRTTRAVQLMSLVSTPRACSKLEQLRITQVDPTGPTAELLLAVTHTLHLSGPALKLFRWEWPCNTDSLLCIPRLSWNTSLEQVHIVLYDMPPSLRRIKDTLSSLVSDITSPHMRKLRVDIHLELAKAGRGVEEESCLETDDANCNSTFLRGGVFHQVPGTAAVRVWLDARNNSPSHGRMAAKIKSHLAALFAPWLDCGTLDLEFRGDSISLP</sequence>
<reference evidence="1 2" key="1">
    <citation type="journal article" date="2016" name="Mol. Biol. Evol.">
        <title>Comparative Genomics of Early-Diverging Mushroom-Forming Fungi Provides Insights into the Origins of Lignocellulose Decay Capabilities.</title>
        <authorList>
            <person name="Nagy L.G."/>
            <person name="Riley R."/>
            <person name="Tritt A."/>
            <person name="Adam C."/>
            <person name="Daum C."/>
            <person name="Floudas D."/>
            <person name="Sun H."/>
            <person name="Yadav J.S."/>
            <person name="Pangilinan J."/>
            <person name="Larsson K.H."/>
            <person name="Matsuura K."/>
            <person name="Barry K."/>
            <person name="Labutti K."/>
            <person name="Kuo R."/>
            <person name="Ohm R.A."/>
            <person name="Bhattacharya S.S."/>
            <person name="Shirouzu T."/>
            <person name="Yoshinaga Y."/>
            <person name="Martin F.M."/>
            <person name="Grigoriev I.V."/>
            <person name="Hibbett D.S."/>
        </authorList>
    </citation>
    <scope>NUCLEOTIDE SEQUENCE [LARGE SCALE GENOMIC DNA]</scope>
    <source>
        <strain evidence="1 2">L-15889</strain>
    </source>
</reference>
<name>A0A165KL99_9APHY</name>
<dbReference type="InterPro" id="IPR036047">
    <property type="entry name" value="F-box-like_dom_sf"/>
</dbReference>
<organism evidence="1 2">
    <name type="scientific">Daedalea quercina L-15889</name>
    <dbReference type="NCBI Taxonomy" id="1314783"/>
    <lineage>
        <taxon>Eukaryota</taxon>
        <taxon>Fungi</taxon>
        <taxon>Dikarya</taxon>
        <taxon>Basidiomycota</taxon>
        <taxon>Agaricomycotina</taxon>
        <taxon>Agaricomycetes</taxon>
        <taxon>Polyporales</taxon>
        <taxon>Fomitopsis</taxon>
    </lineage>
</organism>
<dbReference type="Proteomes" id="UP000076727">
    <property type="component" value="Unassembled WGS sequence"/>
</dbReference>